<keyword evidence="2" id="KW-1185">Reference proteome</keyword>
<reference evidence="1" key="1">
    <citation type="submission" date="2021-03" db="EMBL/GenBank/DDBJ databases">
        <title>Draft genome sequence of rust myrtle Austropuccinia psidii MF-1, a brazilian biotype.</title>
        <authorList>
            <person name="Quecine M.C."/>
            <person name="Pachon D.M.R."/>
            <person name="Bonatelli M.L."/>
            <person name="Correr F.H."/>
            <person name="Franceschini L.M."/>
            <person name="Leite T.F."/>
            <person name="Margarido G.R.A."/>
            <person name="Almeida C.A."/>
            <person name="Ferrarezi J.A."/>
            <person name="Labate C.A."/>
        </authorList>
    </citation>
    <scope>NUCLEOTIDE SEQUENCE</scope>
    <source>
        <strain evidence="1">MF-1</strain>
    </source>
</reference>
<protein>
    <submittedName>
        <fullName evidence="1">Uncharacterized protein</fullName>
    </submittedName>
</protein>
<dbReference type="InterPro" id="IPR038718">
    <property type="entry name" value="SNF2-like_sf"/>
</dbReference>
<name>A0A9Q3JWE2_9BASI</name>
<evidence type="ECO:0000313" key="2">
    <source>
        <dbReference type="Proteomes" id="UP000765509"/>
    </source>
</evidence>
<dbReference type="AlphaFoldDB" id="A0A9Q3JWE2"/>
<organism evidence="1 2">
    <name type="scientific">Austropuccinia psidii MF-1</name>
    <dbReference type="NCBI Taxonomy" id="1389203"/>
    <lineage>
        <taxon>Eukaryota</taxon>
        <taxon>Fungi</taxon>
        <taxon>Dikarya</taxon>
        <taxon>Basidiomycota</taxon>
        <taxon>Pucciniomycotina</taxon>
        <taxon>Pucciniomycetes</taxon>
        <taxon>Pucciniales</taxon>
        <taxon>Sphaerophragmiaceae</taxon>
        <taxon>Austropuccinia</taxon>
    </lineage>
</organism>
<dbReference type="Gene3D" id="3.40.50.300">
    <property type="entry name" value="P-loop containing nucleotide triphosphate hydrolases"/>
    <property type="match status" value="1"/>
</dbReference>
<dbReference type="Gene3D" id="3.40.50.10810">
    <property type="entry name" value="Tandem AAA-ATPase domain"/>
    <property type="match status" value="1"/>
</dbReference>
<accession>A0A9Q3JWE2</accession>
<comment type="caution">
    <text evidence="1">The sequence shown here is derived from an EMBL/GenBank/DDBJ whole genome shotgun (WGS) entry which is preliminary data.</text>
</comment>
<dbReference type="InterPro" id="IPR027417">
    <property type="entry name" value="P-loop_NTPase"/>
</dbReference>
<evidence type="ECO:0000313" key="1">
    <source>
        <dbReference type="EMBL" id="MBW0569291.1"/>
    </source>
</evidence>
<dbReference type="EMBL" id="AVOT02084119">
    <property type="protein sequence ID" value="MBW0569291.1"/>
    <property type="molecule type" value="Genomic_DNA"/>
</dbReference>
<gene>
    <name evidence="1" type="ORF">O181_109006</name>
</gene>
<sequence length="187" mass="21330">MGTPIHKTIYDLLGIISLITQPQSSDQDKWSPFIPNSLFTGSNDILHLELHRTKTSDIKSVPTISHHYKLLPLNPMMHKEYSALYKDFLSSKTKGPGEIFQIIDKLQICCNHHIILNTMADPDLEDHQRRSTQDNASTITQTLVNVQTCMMSSKIAHLLKRLLKNKQSNCGPCKLVVYSQWTQFLDL</sequence>
<dbReference type="Proteomes" id="UP000765509">
    <property type="component" value="Unassembled WGS sequence"/>
</dbReference>
<proteinExistence type="predicted"/>
<dbReference type="OrthoDB" id="2505291at2759"/>